<dbReference type="EMBL" id="CP028130">
    <property type="protein sequence ID" value="AZZ56469.1"/>
    <property type="molecule type" value="Genomic_DNA"/>
</dbReference>
<evidence type="ECO:0000313" key="3">
    <source>
        <dbReference type="Proteomes" id="UP000283946"/>
    </source>
</evidence>
<dbReference type="GO" id="GO:0003999">
    <property type="term" value="F:adenine phosphoribosyltransferase activity"/>
    <property type="evidence" value="ECO:0007669"/>
    <property type="project" value="UniProtKB-EC"/>
</dbReference>
<dbReference type="InterPro" id="IPR029057">
    <property type="entry name" value="PRTase-like"/>
</dbReference>
<dbReference type="CDD" id="cd06223">
    <property type="entry name" value="PRTases_typeI"/>
    <property type="match status" value="1"/>
</dbReference>
<dbReference type="PANTHER" id="PTHR43218">
    <property type="entry name" value="PHOSPHORIBOSYLTRANSFERASE-RELATED"/>
    <property type="match status" value="1"/>
</dbReference>
<keyword evidence="2" id="KW-0328">Glycosyltransferase</keyword>
<organism evidence="2 3">
    <name type="scientific">Rathayibacter iranicus</name>
    <dbReference type="NCBI Taxonomy" id="59737"/>
    <lineage>
        <taxon>Bacteria</taxon>
        <taxon>Bacillati</taxon>
        <taxon>Actinomycetota</taxon>
        <taxon>Actinomycetes</taxon>
        <taxon>Micrococcales</taxon>
        <taxon>Microbacteriaceae</taxon>
        <taxon>Rathayibacter</taxon>
    </lineage>
</organism>
<proteinExistence type="predicted"/>
<dbReference type="AlphaFoldDB" id="A0AAD1AH12"/>
<dbReference type="KEGG" id="ria:C7V51_11710"/>
<dbReference type="Gene3D" id="3.40.50.2020">
    <property type="match status" value="1"/>
</dbReference>
<dbReference type="NCBIfam" id="NF005592">
    <property type="entry name" value="PRK07322.1"/>
    <property type="match status" value="1"/>
</dbReference>
<accession>A0AAD1AH12</accession>
<dbReference type="SUPFAM" id="SSF53271">
    <property type="entry name" value="PRTase-like"/>
    <property type="match status" value="1"/>
</dbReference>
<evidence type="ECO:0000259" key="1">
    <source>
        <dbReference type="Pfam" id="PF00156"/>
    </source>
</evidence>
<dbReference type="PANTHER" id="PTHR43218:SF1">
    <property type="entry name" value="PHOSPHORIBOSYLTRANSFERASE"/>
    <property type="match status" value="1"/>
</dbReference>
<dbReference type="Proteomes" id="UP000283946">
    <property type="component" value="Chromosome"/>
</dbReference>
<gene>
    <name evidence="2" type="ORF">C7V51_11710</name>
</gene>
<evidence type="ECO:0000313" key="2">
    <source>
        <dbReference type="EMBL" id="AZZ56469.1"/>
    </source>
</evidence>
<name>A0AAD1AH12_9MICO</name>
<dbReference type="InterPro" id="IPR000836">
    <property type="entry name" value="PRTase_dom"/>
</dbReference>
<protein>
    <submittedName>
        <fullName evidence="2">Adenine phosphoribosyltransferase</fullName>
        <ecNumber evidence="2">2.4.2.7</ecNumber>
    </submittedName>
</protein>
<reference evidence="2 3" key="1">
    <citation type="submission" date="2018-03" db="EMBL/GenBank/DDBJ databases">
        <title>Bacteriophage NCPPB3778 and a type I-E CRISPR drive the evolution of the US Biological Select Agent, Rathayibacter toxicus.</title>
        <authorList>
            <person name="Davis E.W.II."/>
            <person name="Tabima J.F."/>
            <person name="Weisberg A.J."/>
            <person name="Dantas Lopes L."/>
            <person name="Wiseman M.S."/>
            <person name="Wiseman M.S."/>
            <person name="Pupko T."/>
            <person name="Belcher M.S."/>
            <person name="Sechler A.J."/>
            <person name="Tancos M.A."/>
            <person name="Schroeder B.K."/>
            <person name="Murray T.D."/>
            <person name="Luster D.G."/>
            <person name="Schneider W.L."/>
            <person name="Rogers E."/>
            <person name="Andreote F.D."/>
            <person name="Grunwald N.J."/>
            <person name="Putnam M.L."/>
            <person name="Chang J.H."/>
        </authorList>
    </citation>
    <scope>NUCLEOTIDE SEQUENCE [LARGE SCALE GENOMIC DNA]</scope>
    <source>
        <strain evidence="2 3">NCCPB 2253</strain>
    </source>
</reference>
<keyword evidence="2" id="KW-0808">Transferase</keyword>
<feature type="domain" description="Phosphoribosyltransferase" evidence="1">
    <location>
        <begin position="53"/>
        <end position="165"/>
    </location>
</feature>
<dbReference type="RefSeq" id="WP_104354373.1">
    <property type="nucleotide sequence ID" value="NZ_CP028130.1"/>
</dbReference>
<sequence length="180" mass="19249">MTTHTADFGGVSRDLPVVPVSETVSVAFLKLYGDVELTEHCADQLSVMLMSDVDVLLAGESGGILLAHAIARRRSLSYVLARKKRRPTMRQPLAVSLQTIGTAGEQMLFIDEGDTAKLQDTRVAIVDEVVSSGATVTALKTLADQAGGHVVQVLAIATEGDERSDVDVLTHLPLFPTEPR</sequence>
<dbReference type="Pfam" id="PF00156">
    <property type="entry name" value="Pribosyltran"/>
    <property type="match status" value="1"/>
</dbReference>
<dbReference type="EC" id="2.4.2.7" evidence="2"/>